<accession>A0A8H4LQ94</accession>
<evidence type="ECO:0000313" key="1">
    <source>
        <dbReference type="EMBL" id="KAF4472051.1"/>
    </source>
</evidence>
<dbReference type="EMBL" id="JAADYS010000134">
    <property type="protein sequence ID" value="KAF4472051.1"/>
    <property type="molecule type" value="Genomic_DNA"/>
</dbReference>
<organism evidence="1 2">
    <name type="scientific">Fusarium albosuccineum</name>
    <dbReference type="NCBI Taxonomy" id="1237068"/>
    <lineage>
        <taxon>Eukaryota</taxon>
        <taxon>Fungi</taxon>
        <taxon>Dikarya</taxon>
        <taxon>Ascomycota</taxon>
        <taxon>Pezizomycotina</taxon>
        <taxon>Sordariomycetes</taxon>
        <taxon>Hypocreomycetidae</taxon>
        <taxon>Hypocreales</taxon>
        <taxon>Nectriaceae</taxon>
        <taxon>Fusarium</taxon>
        <taxon>Fusarium decemcellulare species complex</taxon>
    </lineage>
</organism>
<keyword evidence="2" id="KW-1185">Reference proteome</keyword>
<gene>
    <name evidence="1" type="ORF">FALBO_1029</name>
</gene>
<protein>
    <submittedName>
        <fullName evidence="1">Uncharacterized protein</fullName>
    </submittedName>
</protein>
<name>A0A8H4LQ94_9HYPO</name>
<evidence type="ECO:0000313" key="2">
    <source>
        <dbReference type="Proteomes" id="UP000554235"/>
    </source>
</evidence>
<sequence>LAILAILAPARPRALQREPRPRILRDPLLWPGSLPVTSTSGGCPALLRLVARLRGYTSPPSAAADIVAAAAEPSGLSILDSSAVVY</sequence>
<reference evidence="1 2" key="1">
    <citation type="submission" date="2020-01" db="EMBL/GenBank/DDBJ databases">
        <title>Identification and distribution of gene clusters putatively required for synthesis of sphingolipid metabolism inhibitors in phylogenetically diverse species of the filamentous fungus Fusarium.</title>
        <authorList>
            <person name="Kim H.-S."/>
            <person name="Busman M."/>
            <person name="Brown D.W."/>
            <person name="Divon H."/>
            <person name="Uhlig S."/>
            <person name="Proctor R.H."/>
        </authorList>
    </citation>
    <scope>NUCLEOTIDE SEQUENCE [LARGE SCALE GENOMIC DNA]</scope>
    <source>
        <strain evidence="1 2">NRRL 20459</strain>
    </source>
</reference>
<comment type="caution">
    <text evidence="1">The sequence shown here is derived from an EMBL/GenBank/DDBJ whole genome shotgun (WGS) entry which is preliminary data.</text>
</comment>
<dbReference type="Proteomes" id="UP000554235">
    <property type="component" value="Unassembled WGS sequence"/>
</dbReference>
<dbReference type="AlphaFoldDB" id="A0A8H4LQ94"/>
<feature type="non-terminal residue" evidence="1">
    <location>
        <position position="1"/>
    </location>
</feature>
<proteinExistence type="predicted"/>